<dbReference type="Pfam" id="PF18818">
    <property type="entry name" value="MPTase-PolyVal"/>
    <property type="match status" value="1"/>
</dbReference>
<dbReference type="Proteomes" id="UP000036847">
    <property type="component" value="Plasmid pBFS01_1"/>
</dbReference>
<keyword evidence="3" id="KW-0614">Plasmid</keyword>
<dbReference type="RefSeq" id="WP_050503156.1">
    <property type="nucleotide sequence ID" value="NZ_CP036540.1"/>
</dbReference>
<dbReference type="AlphaFoldDB" id="A0AAE6K972"/>
<evidence type="ECO:0000259" key="2">
    <source>
        <dbReference type="Pfam" id="PF18818"/>
    </source>
</evidence>
<gene>
    <name evidence="3" type="ORF">EC80_023455</name>
</gene>
<name>A0AAE6K972_BACFG</name>
<dbReference type="EMBL" id="CP036547">
    <property type="protein sequence ID" value="QCQ47754.1"/>
    <property type="molecule type" value="Genomic_DNA"/>
</dbReference>
<evidence type="ECO:0000259" key="1">
    <source>
        <dbReference type="Pfam" id="PF08401"/>
    </source>
</evidence>
<dbReference type="InterPro" id="IPR013610">
    <property type="entry name" value="ArdC_N"/>
</dbReference>
<dbReference type="Pfam" id="PF08401">
    <property type="entry name" value="ArdcN"/>
    <property type="match status" value="1"/>
</dbReference>
<feature type="domain" description="Polyvalent protein metallopeptidase" evidence="2">
    <location>
        <begin position="192"/>
        <end position="297"/>
    </location>
</feature>
<sequence>MNNNINPALEKYTELIIKKIKEVDASEWQKPWFTPTFIGVPQNLSGRPYSSLNKVLLYAVCDENKYSTPVFITFHQAQERNIRILKGARAFPITFYDLYITEIISGNKVTKEFYHSLSDEEKAHYKVKPLQKFYSVFNLEQTNYSEKFPEEWAKLQLRFQTQLNIESDGYHNQLIDKVIKEQSWICPIELKQQDRAFYNRKSDSIVLPTYEQFFKKESFYFTALHEMAHSTGHSSRLNRTFGEFFGDSQYAKEELVAELSSAVAGRDLGIAVLPQKENAQYLKSWLSQISDDPRYLMSILNDVNKSTNMIESTIGVDSYKDNNTKLEILNKTQIQLHDNAQRILGSLEQQGIATKEAMNRPEYIEAIGKVNEAKQLWEKEKERILQLKKDIVETCTRYRNLGYDSIAHAIETHVPYYTRITEPGISINYKVENIELPITQIKTLHTDMILSGSPSSLNIDFNNPRINDKVTGATENLQTNGISLFDQPADSIKKLFSGKRVELPNNSGKLNPVILCKSPLGWSITISKQLQNTVESSASI</sequence>
<proteinExistence type="predicted"/>
<reference evidence="3 4" key="1">
    <citation type="submission" date="2019-03" db="EMBL/GenBank/DDBJ databases">
        <title>Complete genome assembly of MDR B. fragilis.</title>
        <authorList>
            <person name="Sydenham T.V."/>
            <person name="Hasman H."/>
            <person name="Justesen U.S."/>
        </authorList>
    </citation>
    <scope>NUCLEOTIDE SEQUENCE [LARGE SCALE GENOMIC DNA]</scope>
    <source>
        <strain evidence="3 4">DCMSKEJBY0001B</strain>
        <plasmid evidence="3 4">pBFS01_1</plasmid>
    </source>
</reference>
<dbReference type="InterPro" id="IPR041459">
    <property type="entry name" value="MPTase-PolyVal"/>
</dbReference>
<evidence type="ECO:0000313" key="3">
    <source>
        <dbReference type="EMBL" id="QCQ47754.1"/>
    </source>
</evidence>
<organism evidence="3 4">
    <name type="scientific">Bacteroides fragilis</name>
    <dbReference type="NCBI Taxonomy" id="817"/>
    <lineage>
        <taxon>Bacteria</taxon>
        <taxon>Pseudomonadati</taxon>
        <taxon>Bacteroidota</taxon>
        <taxon>Bacteroidia</taxon>
        <taxon>Bacteroidales</taxon>
        <taxon>Bacteroidaceae</taxon>
        <taxon>Bacteroides</taxon>
    </lineage>
</organism>
<evidence type="ECO:0000313" key="4">
    <source>
        <dbReference type="Proteomes" id="UP000036847"/>
    </source>
</evidence>
<accession>A0AAE6K972</accession>
<dbReference type="GO" id="GO:0003697">
    <property type="term" value="F:single-stranded DNA binding"/>
    <property type="evidence" value="ECO:0007669"/>
    <property type="project" value="InterPro"/>
</dbReference>
<protein>
    <submittedName>
        <fullName evidence="3">DUF1738 domain-containing protein</fullName>
    </submittedName>
</protein>
<feature type="domain" description="N-terminal" evidence="1">
    <location>
        <begin position="9"/>
        <end position="137"/>
    </location>
</feature>
<geneLocation type="plasmid" evidence="3 4">
    <name>pBFS01_1</name>
</geneLocation>